<protein>
    <submittedName>
        <fullName evidence="6">Crp/Fnr family transcriptional regulator</fullName>
    </submittedName>
</protein>
<reference evidence="6 7" key="1">
    <citation type="submission" date="2019-08" db="EMBL/GenBank/DDBJ databases">
        <title>Genome of Phaeodactylibacter luteus.</title>
        <authorList>
            <person name="Bowman J.P."/>
        </authorList>
    </citation>
    <scope>NUCLEOTIDE SEQUENCE [LARGE SCALE GENOMIC DNA]</scope>
    <source>
        <strain evidence="6 7">KCTC 42180</strain>
    </source>
</reference>
<evidence type="ECO:0000259" key="4">
    <source>
        <dbReference type="PROSITE" id="PS50042"/>
    </source>
</evidence>
<dbReference type="SUPFAM" id="SSF51206">
    <property type="entry name" value="cAMP-binding domain-like"/>
    <property type="match status" value="1"/>
</dbReference>
<dbReference type="InterPro" id="IPR000595">
    <property type="entry name" value="cNMP-bd_dom"/>
</dbReference>
<dbReference type="Proteomes" id="UP000321580">
    <property type="component" value="Unassembled WGS sequence"/>
</dbReference>
<name>A0A5C6RKI2_9BACT</name>
<keyword evidence="7" id="KW-1185">Reference proteome</keyword>
<dbReference type="PANTHER" id="PTHR24567:SF74">
    <property type="entry name" value="HTH-TYPE TRANSCRIPTIONAL REGULATOR ARCR"/>
    <property type="match status" value="1"/>
</dbReference>
<dbReference type="OrthoDB" id="9788438at2"/>
<dbReference type="AlphaFoldDB" id="A0A5C6RKI2"/>
<organism evidence="6 7">
    <name type="scientific">Phaeodactylibacter luteus</name>
    <dbReference type="NCBI Taxonomy" id="1564516"/>
    <lineage>
        <taxon>Bacteria</taxon>
        <taxon>Pseudomonadati</taxon>
        <taxon>Bacteroidota</taxon>
        <taxon>Saprospiria</taxon>
        <taxon>Saprospirales</taxon>
        <taxon>Haliscomenobacteraceae</taxon>
        <taxon>Phaeodactylibacter</taxon>
    </lineage>
</organism>
<dbReference type="Pfam" id="PF13545">
    <property type="entry name" value="HTH_Crp_2"/>
    <property type="match status" value="1"/>
</dbReference>
<dbReference type="Pfam" id="PF00027">
    <property type="entry name" value="cNMP_binding"/>
    <property type="match status" value="1"/>
</dbReference>
<dbReference type="SMART" id="SM00419">
    <property type="entry name" value="HTH_CRP"/>
    <property type="match status" value="1"/>
</dbReference>
<dbReference type="GO" id="GO:0003700">
    <property type="term" value="F:DNA-binding transcription factor activity"/>
    <property type="evidence" value="ECO:0007669"/>
    <property type="project" value="TreeGrafter"/>
</dbReference>
<evidence type="ECO:0000256" key="2">
    <source>
        <dbReference type="ARBA" id="ARBA00023125"/>
    </source>
</evidence>
<dbReference type="PANTHER" id="PTHR24567">
    <property type="entry name" value="CRP FAMILY TRANSCRIPTIONAL REGULATORY PROTEIN"/>
    <property type="match status" value="1"/>
</dbReference>
<evidence type="ECO:0000256" key="1">
    <source>
        <dbReference type="ARBA" id="ARBA00023015"/>
    </source>
</evidence>
<dbReference type="PROSITE" id="PS50042">
    <property type="entry name" value="CNMP_BINDING_3"/>
    <property type="match status" value="1"/>
</dbReference>
<gene>
    <name evidence="6" type="ORF">FRY97_12380</name>
</gene>
<dbReference type="GO" id="GO:0005829">
    <property type="term" value="C:cytosol"/>
    <property type="evidence" value="ECO:0007669"/>
    <property type="project" value="TreeGrafter"/>
</dbReference>
<evidence type="ECO:0000259" key="5">
    <source>
        <dbReference type="PROSITE" id="PS51063"/>
    </source>
</evidence>
<dbReference type="EMBL" id="VOOR01000024">
    <property type="protein sequence ID" value="TXB62753.1"/>
    <property type="molecule type" value="Genomic_DNA"/>
</dbReference>
<dbReference type="InterPro" id="IPR018490">
    <property type="entry name" value="cNMP-bd_dom_sf"/>
</dbReference>
<dbReference type="InterPro" id="IPR036390">
    <property type="entry name" value="WH_DNA-bd_sf"/>
</dbReference>
<dbReference type="SUPFAM" id="SSF46785">
    <property type="entry name" value="Winged helix' DNA-binding domain"/>
    <property type="match status" value="1"/>
</dbReference>
<dbReference type="InterPro" id="IPR012318">
    <property type="entry name" value="HTH_CRP"/>
</dbReference>
<dbReference type="CDD" id="cd00038">
    <property type="entry name" value="CAP_ED"/>
    <property type="match status" value="1"/>
</dbReference>
<feature type="domain" description="HTH crp-type" evidence="5">
    <location>
        <begin position="152"/>
        <end position="225"/>
    </location>
</feature>
<sequence length="228" mass="26275">MNDKKGFSKDILQLFPLFNGISEDDLDFLCARMEEHSFDRLQPIYSTGDRSDRIFLLKKGVVKIGGYADDGREVIKHVLHPITLIGELALAGELKRKDFAYAIKAGTEALSIRVVDMQHLMRKDHRLAMRVLEFIGMRLQHVEQRLESLIFKDARERIIAFLKDTAQRRGRKVGFETLIKHTLTQQDIANITGTSRQTVTSVMNDLRKSNLIYFNRRSILIRDMSKLA</sequence>
<proteinExistence type="predicted"/>
<dbReference type="SMART" id="SM00100">
    <property type="entry name" value="cNMP"/>
    <property type="match status" value="1"/>
</dbReference>
<dbReference type="InterPro" id="IPR014710">
    <property type="entry name" value="RmlC-like_jellyroll"/>
</dbReference>
<dbReference type="InterPro" id="IPR050397">
    <property type="entry name" value="Env_Response_Regulators"/>
</dbReference>
<dbReference type="PROSITE" id="PS51063">
    <property type="entry name" value="HTH_CRP_2"/>
    <property type="match status" value="1"/>
</dbReference>
<dbReference type="RefSeq" id="WP_147167855.1">
    <property type="nucleotide sequence ID" value="NZ_VOOR01000024.1"/>
</dbReference>
<dbReference type="Gene3D" id="1.10.10.10">
    <property type="entry name" value="Winged helix-like DNA-binding domain superfamily/Winged helix DNA-binding domain"/>
    <property type="match status" value="1"/>
</dbReference>
<evidence type="ECO:0000256" key="3">
    <source>
        <dbReference type="ARBA" id="ARBA00023163"/>
    </source>
</evidence>
<feature type="domain" description="Cyclic nucleotide-binding" evidence="4">
    <location>
        <begin position="17"/>
        <end position="138"/>
    </location>
</feature>
<evidence type="ECO:0000313" key="7">
    <source>
        <dbReference type="Proteomes" id="UP000321580"/>
    </source>
</evidence>
<accession>A0A5C6RKI2</accession>
<dbReference type="GO" id="GO:0003677">
    <property type="term" value="F:DNA binding"/>
    <property type="evidence" value="ECO:0007669"/>
    <property type="project" value="UniProtKB-KW"/>
</dbReference>
<dbReference type="InterPro" id="IPR036388">
    <property type="entry name" value="WH-like_DNA-bd_sf"/>
</dbReference>
<dbReference type="Gene3D" id="2.60.120.10">
    <property type="entry name" value="Jelly Rolls"/>
    <property type="match status" value="1"/>
</dbReference>
<keyword evidence="1" id="KW-0805">Transcription regulation</keyword>
<evidence type="ECO:0000313" key="6">
    <source>
        <dbReference type="EMBL" id="TXB62753.1"/>
    </source>
</evidence>
<comment type="caution">
    <text evidence="6">The sequence shown here is derived from an EMBL/GenBank/DDBJ whole genome shotgun (WGS) entry which is preliminary data.</text>
</comment>
<keyword evidence="3" id="KW-0804">Transcription</keyword>
<keyword evidence="2" id="KW-0238">DNA-binding</keyword>